<name>A0ABT9V899_9BACL</name>
<dbReference type="Proteomes" id="UP001231362">
    <property type="component" value="Unassembled WGS sequence"/>
</dbReference>
<dbReference type="SUPFAM" id="SSF109854">
    <property type="entry name" value="DinB/YfiT-like putative metalloenzymes"/>
    <property type="match status" value="1"/>
</dbReference>
<comment type="similarity">
    <text evidence="1">Belongs to the DinB family.</text>
</comment>
<dbReference type="InterPro" id="IPR034660">
    <property type="entry name" value="DinB/YfiT-like"/>
</dbReference>
<evidence type="ECO:0000256" key="2">
    <source>
        <dbReference type="ARBA" id="ARBA00022723"/>
    </source>
</evidence>
<accession>A0ABT9V899</accession>
<protein>
    <submittedName>
        <fullName evidence="3">Damage-inducible protein DinB</fullName>
    </submittedName>
</protein>
<reference evidence="3 4" key="1">
    <citation type="submission" date="2023-07" db="EMBL/GenBank/DDBJ databases">
        <title>Genomic Encyclopedia of Type Strains, Phase IV (KMG-IV): sequencing the most valuable type-strain genomes for metagenomic binning, comparative biology and taxonomic classification.</title>
        <authorList>
            <person name="Goeker M."/>
        </authorList>
    </citation>
    <scope>NUCLEOTIDE SEQUENCE [LARGE SCALE GENOMIC DNA]</scope>
    <source>
        <strain evidence="3 4">DSM 23948</strain>
    </source>
</reference>
<gene>
    <name evidence="3" type="ORF">J2S07_003497</name>
</gene>
<proteinExistence type="inferred from homology"/>
<dbReference type="RefSeq" id="WP_307151639.1">
    <property type="nucleotide sequence ID" value="NZ_JAUSTU010000021.1"/>
</dbReference>
<comment type="caution">
    <text evidence="3">The sequence shown here is derived from an EMBL/GenBank/DDBJ whole genome shotgun (WGS) entry which is preliminary data.</text>
</comment>
<evidence type="ECO:0000313" key="3">
    <source>
        <dbReference type="EMBL" id="MDQ0157169.1"/>
    </source>
</evidence>
<dbReference type="EMBL" id="JAUSTU010000021">
    <property type="protein sequence ID" value="MDQ0157169.1"/>
    <property type="molecule type" value="Genomic_DNA"/>
</dbReference>
<evidence type="ECO:0000313" key="4">
    <source>
        <dbReference type="Proteomes" id="UP001231362"/>
    </source>
</evidence>
<dbReference type="Gene3D" id="1.20.120.450">
    <property type="entry name" value="dinb family like domain"/>
    <property type="match status" value="1"/>
</dbReference>
<keyword evidence="4" id="KW-1185">Reference proteome</keyword>
<keyword evidence="2" id="KW-0479">Metal-binding</keyword>
<dbReference type="Pfam" id="PF05163">
    <property type="entry name" value="DinB"/>
    <property type="match status" value="1"/>
</dbReference>
<evidence type="ECO:0000256" key="1">
    <source>
        <dbReference type="ARBA" id="ARBA00008635"/>
    </source>
</evidence>
<dbReference type="InterPro" id="IPR007837">
    <property type="entry name" value="DinB"/>
</dbReference>
<organism evidence="3 4">
    <name type="scientific">Anoxybacillus andreesenii</name>
    <dbReference type="NCBI Taxonomy" id="1325932"/>
    <lineage>
        <taxon>Bacteria</taxon>
        <taxon>Bacillati</taxon>
        <taxon>Bacillota</taxon>
        <taxon>Bacilli</taxon>
        <taxon>Bacillales</taxon>
        <taxon>Anoxybacillaceae</taxon>
        <taxon>Anoxybacillus</taxon>
    </lineage>
</organism>
<sequence length="153" mass="17530">MSKAEQFLPNFLSHREVTKELASKIGEEDYNFKPTETSMSAKTLVTHMLHSFYNFATIVKTGNPSAMVRKLEDTETNLSELADKYTTLTIETIKSITDEELAREIDMTKFLGIKCTGRQLLRLALDHEINHKGNLFVYVRMLGHTDLPMFVKK</sequence>